<gene>
    <name evidence="2" type="ORF">M440DRAFT_1376707</name>
</gene>
<evidence type="ECO:0000313" key="2">
    <source>
        <dbReference type="EMBL" id="PTB77120.1"/>
    </source>
</evidence>
<proteinExistence type="inferred from homology"/>
<dbReference type="GO" id="GO:0008168">
    <property type="term" value="F:methyltransferase activity"/>
    <property type="evidence" value="ECO:0007669"/>
    <property type="project" value="UniProtKB-KW"/>
</dbReference>
<protein>
    <submittedName>
        <fullName evidence="2">S-adenosyl-L-methionine-dependent methyltransferase</fullName>
    </submittedName>
</protein>
<comment type="similarity">
    <text evidence="1">Belongs to the methyltransferase superfamily. LaeA methyltransferase family.</text>
</comment>
<dbReference type="OrthoDB" id="417697at2759"/>
<organism evidence="2 3">
    <name type="scientific">Trichoderma longibrachiatum ATCC 18648</name>
    <dbReference type="NCBI Taxonomy" id="983965"/>
    <lineage>
        <taxon>Eukaryota</taxon>
        <taxon>Fungi</taxon>
        <taxon>Dikarya</taxon>
        <taxon>Ascomycota</taxon>
        <taxon>Pezizomycotina</taxon>
        <taxon>Sordariomycetes</taxon>
        <taxon>Hypocreomycetidae</taxon>
        <taxon>Hypocreales</taxon>
        <taxon>Hypocreaceae</taxon>
        <taxon>Trichoderma</taxon>
    </lineage>
</organism>
<keyword evidence="2" id="KW-0489">Methyltransferase</keyword>
<evidence type="ECO:0000313" key="3">
    <source>
        <dbReference type="Proteomes" id="UP000240760"/>
    </source>
</evidence>
<dbReference type="Proteomes" id="UP000240760">
    <property type="component" value="Unassembled WGS sequence"/>
</dbReference>
<sequence length="272" mass="29887">MAQAEDYILGRSYSEGLRLETQHLLFGIHNGSTMNPKIPITPESKIADVGTGTGVWLLELATQVPPTVQLDGFDISDELLPHESNVPSNVHFRIADAFSNAPDDCLEKYDVVHLRLFCCIVRGGNPEKLFQHAYSLLKPGGYLQWDDGNLSPEKLHIKGAEAEAFATFVRQGSGALNLSYSWVGDLPRYAEKAGLDVLNFRSETWSKALIPMATRTYVLGHVGAIAALYNSDHSSLPPREQADALLLELIGSIKKGGVYMYTPVHLLARKPT</sequence>
<dbReference type="PANTHER" id="PTHR43591:SF110">
    <property type="entry name" value="RHODANESE DOMAIN-CONTAINING PROTEIN"/>
    <property type="match status" value="1"/>
</dbReference>
<dbReference type="InterPro" id="IPR029063">
    <property type="entry name" value="SAM-dependent_MTases_sf"/>
</dbReference>
<accession>A0A2T4C6D3</accession>
<dbReference type="STRING" id="983965.A0A2T4C6D3"/>
<dbReference type="PANTHER" id="PTHR43591">
    <property type="entry name" value="METHYLTRANSFERASE"/>
    <property type="match status" value="1"/>
</dbReference>
<dbReference type="EMBL" id="KZ679131">
    <property type="protein sequence ID" value="PTB77120.1"/>
    <property type="molecule type" value="Genomic_DNA"/>
</dbReference>
<name>A0A2T4C6D3_TRILO</name>
<reference evidence="2 3" key="1">
    <citation type="submission" date="2016-07" db="EMBL/GenBank/DDBJ databases">
        <title>Multiple horizontal gene transfer events from other fungi enriched the ability of initially mycotrophic Trichoderma (Ascomycota) to feed on dead plant biomass.</title>
        <authorList>
            <consortium name="DOE Joint Genome Institute"/>
            <person name="Aerts A."/>
            <person name="Atanasova L."/>
            <person name="Chenthamara K."/>
            <person name="Zhang J."/>
            <person name="Grujic M."/>
            <person name="Henrissat B."/>
            <person name="Kuo A."/>
            <person name="Salamov A."/>
            <person name="Lipzen A."/>
            <person name="Labutti K."/>
            <person name="Barry K."/>
            <person name="Miao Y."/>
            <person name="Rahimi M.J."/>
            <person name="Shen Q."/>
            <person name="Grigoriev I.V."/>
            <person name="Kubicek C.P."/>
            <person name="Druzhinina I.S."/>
        </authorList>
    </citation>
    <scope>NUCLEOTIDE SEQUENCE [LARGE SCALE GENOMIC DNA]</scope>
    <source>
        <strain evidence="2 3">ATCC 18648</strain>
    </source>
</reference>
<dbReference type="CDD" id="cd02440">
    <property type="entry name" value="AdoMet_MTases"/>
    <property type="match status" value="1"/>
</dbReference>
<dbReference type="AlphaFoldDB" id="A0A2T4C6D3"/>
<dbReference type="Gene3D" id="3.40.50.150">
    <property type="entry name" value="Vaccinia Virus protein VP39"/>
    <property type="match status" value="1"/>
</dbReference>
<evidence type="ECO:0000256" key="1">
    <source>
        <dbReference type="ARBA" id="ARBA00038158"/>
    </source>
</evidence>
<keyword evidence="2" id="KW-0808">Transferase</keyword>
<dbReference type="GO" id="GO:0032259">
    <property type="term" value="P:methylation"/>
    <property type="evidence" value="ECO:0007669"/>
    <property type="project" value="UniProtKB-KW"/>
</dbReference>
<dbReference type="Pfam" id="PF13489">
    <property type="entry name" value="Methyltransf_23"/>
    <property type="match status" value="1"/>
</dbReference>
<keyword evidence="3" id="KW-1185">Reference proteome</keyword>
<dbReference type="SUPFAM" id="SSF53335">
    <property type="entry name" value="S-adenosyl-L-methionine-dependent methyltransferases"/>
    <property type="match status" value="1"/>
</dbReference>